<proteinExistence type="predicted"/>
<dbReference type="OrthoDB" id="2571985at2759"/>
<evidence type="ECO:0008006" key="3">
    <source>
        <dbReference type="Google" id="ProtNLM"/>
    </source>
</evidence>
<gene>
    <name evidence="1" type="ORF">N0V93_006125</name>
</gene>
<accession>A0A9W8YP15</accession>
<comment type="caution">
    <text evidence="1">The sequence shown here is derived from an EMBL/GenBank/DDBJ whole genome shotgun (WGS) entry which is preliminary data.</text>
</comment>
<keyword evidence="2" id="KW-1185">Reference proteome</keyword>
<dbReference type="AlphaFoldDB" id="A0A9W8YP15"/>
<dbReference type="Proteomes" id="UP001140453">
    <property type="component" value="Unassembled WGS sequence"/>
</dbReference>
<evidence type="ECO:0000313" key="2">
    <source>
        <dbReference type="Proteomes" id="UP001140453"/>
    </source>
</evidence>
<name>A0A9W8YP15_9PEZI</name>
<protein>
    <recommendedName>
        <fullName evidence="3">F-box domain-containing protein</fullName>
    </recommendedName>
</protein>
<organism evidence="1 2">
    <name type="scientific">Gnomoniopsis smithogilvyi</name>
    <dbReference type="NCBI Taxonomy" id="1191159"/>
    <lineage>
        <taxon>Eukaryota</taxon>
        <taxon>Fungi</taxon>
        <taxon>Dikarya</taxon>
        <taxon>Ascomycota</taxon>
        <taxon>Pezizomycotina</taxon>
        <taxon>Sordariomycetes</taxon>
        <taxon>Sordariomycetidae</taxon>
        <taxon>Diaporthales</taxon>
        <taxon>Gnomoniaceae</taxon>
        <taxon>Gnomoniopsis</taxon>
    </lineage>
</organism>
<sequence>MLSNNLTPGEALRARKRFAATCAICDGPIPRFLNHEGWVNNVQIISETQDCQLPGKRVFVSGRAVYNLCCKVTVWAGNDPCDPLHGVEGRATYIVYEEVDNQPFAFPFHTACYKILCECLRSKASQSLDNEVLYRTMKALCIVSWKPLQGGLTAFDSLMMSGQNFIKALAIPKYPGKPWNIRQNNLFAGADPAAIPEMAAYCTQLPLQTQQTQTGAIPVRDPRDPKLDIFEHLPSELHYIIASAASMASLNCLRAASPAIHRLKLDSAFWKHRLSIDMAWSRRYGIPDYTSLPTSDASQTVDWARVYRDLLRKSDSSLEKRQESYVGLVNRSRIWARCEQFLKHYFVKQEQLLRIAPPTSESCEGAACTRMPRLLHPHPQDSDPFTIVLFDDFKGVTEAQPVLQITWTCNMEELGNMKLLKNGCKCRCTPLPAVSTSLITSYCHSHSTAEEEIVVFPKHAWLTAIVITSREDSVRHSQCEPFRSVIGLSFVFTNGQSIQAGQGKGDKRLLQVPEGHFAVGFRGEAVIGGRVSKLAMLSQPIWKLPSILGQRIPPSIEPPRALEMLQKYLWRGAIPSPSLDIKPLTFRFFNSIDPPFYLRSDLAAMEPLIFGTTEDELSDITGISADEGFGGFQVHYAHRATRSIGPRMYAVKSLSIDGAGGERIFRIYYSMFSGLGDSTRHMYLAKGWVRFVTNRGRQLIVGQPFPDRRFEKKQPPAIVGGESSPAGFLAGFYGWWSSAAHLSANDTGKIDRFDAIGAFLSRDLKSASAPTDLSIEDRLLDWSMYSWEPSPPPSSWLESGDVVGHIPTRLNTVSWIDLQRPLQGTVAATACYLGRWFRRMAPLISGLTCTYANDTGTGVQTIRRGVGHLPEHPEVPDTADQQMCAPCRLTSIRVWLAKEDLYLVDGSLLGLQLIYDNGVSGSRFGMCEGPFTTVLSLNGQDGKEKAVGLKIFFGPIHISPLGGPLTQPSVLVGIQAMTLRS</sequence>
<evidence type="ECO:0000313" key="1">
    <source>
        <dbReference type="EMBL" id="KAJ4388666.1"/>
    </source>
</evidence>
<reference evidence="1" key="1">
    <citation type="submission" date="2022-10" db="EMBL/GenBank/DDBJ databases">
        <title>Tapping the CABI collections for fungal endophytes: first genome assemblies for Collariella, Neodidymelliopsis, Ascochyta clinopodiicola, Didymella pomorum, Didymosphaeria variabile, Neocosmospora piperis and Neocucurbitaria cava.</title>
        <authorList>
            <person name="Hill R."/>
        </authorList>
    </citation>
    <scope>NUCLEOTIDE SEQUENCE</scope>
    <source>
        <strain evidence="1">IMI 355082</strain>
    </source>
</reference>
<dbReference type="EMBL" id="JAPEVB010000004">
    <property type="protein sequence ID" value="KAJ4388666.1"/>
    <property type="molecule type" value="Genomic_DNA"/>
</dbReference>